<evidence type="ECO:0000313" key="1">
    <source>
        <dbReference type="EMBL" id="AWL08460.1"/>
    </source>
</evidence>
<proteinExistence type="predicted"/>
<dbReference type="KEGG" id="psez:HME7025_00588"/>
<dbReference type="CDD" id="cd09084">
    <property type="entry name" value="EEP-2"/>
    <property type="match status" value="1"/>
</dbReference>
<gene>
    <name evidence="1" type="ORF">HME7025_00588</name>
</gene>
<dbReference type="Pfam" id="PF03372">
    <property type="entry name" value="Exo_endo_phos"/>
    <property type="match status" value="1"/>
</dbReference>
<accession>A0A2S2DTW0</accession>
<dbReference type="EMBL" id="CP029346">
    <property type="protein sequence ID" value="AWL08460.1"/>
    <property type="molecule type" value="Genomic_DNA"/>
</dbReference>
<dbReference type="SUPFAM" id="SSF56219">
    <property type="entry name" value="DNase I-like"/>
    <property type="match status" value="1"/>
</dbReference>
<dbReference type="InterPro" id="IPR005135">
    <property type="entry name" value="Endo/exonuclease/phosphatase"/>
</dbReference>
<protein>
    <submittedName>
        <fullName evidence="1">Uncharacterized protein</fullName>
    </submittedName>
</protein>
<organism evidence="1 2">
    <name type="scientific">Aquirufa nivalisilvae</name>
    <dbReference type="NCBI Taxonomy" id="2516557"/>
    <lineage>
        <taxon>Bacteria</taxon>
        <taxon>Pseudomonadati</taxon>
        <taxon>Bacteroidota</taxon>
        <taxon>Cytophagia</taxon>
        <taxon>Cytophagales</taxon>
        <taxon>Flectobacillaceae</taxon>
        <taxon>Aquirufa</taxon>
    </lineage>
</organism>
<sequence>MGKRKTSESLPKKIISSIIWLGTLPLCLYTLLTYLLSYSLIIDHWLAGFIMMSMPVAQILCFISLIYWIFQRAKRALLPLTVLILGYSFIQRSIAIHNPKESLEKPIKVLNYNVYGMYSNAYESNEANVEKLKKFMLDYEADIKCFQEFYSNADRPAYKSISMMKQQYPHYAIQPLKKEIFDSREKMGLAIFSKYPIIHQEGEQFKNSANGFLFVDLVKDKDTIRVINLQLWSMGIRVGKVTGKIRDQDYEDAKKEGRGIIASLKKGFIRHKEEISQINRIIQQSPYPVLVMGDLNETPYGWAYGTLRERMDNAFESAGRGFGFTLNRSPYMVRIDNQFFSKEFEILQFTTLRKITYSDHFPIVASYVIKKN</sequence>
<evidence type="ECO:0000313" key="2">
    <source>
        <dbReference type="Proteomes" id="UP000245468"/>
    </source>
</evidence>
<dbReference type="Proteomes" id="UP000245468">
    <property type="component" value="Chromosome"/>
</dbReference>
<dbReference type="AlphaFoldDB" id="A0A2S2DTW0"/>
<dbReference type="GO" id="GO:0003824">
    <property type="term" value="F:catalytic activity"/>
    <property type="evidence" value="ECO:0007669"/>
    <property type="project" value="InterPro"/>
</dbReference>
<keyword evidence="2" id="KW-1185">Reference proteome</keyword>
<dbReference type="Gene3D" id="3.60.10.10">
    <property type="entry name" value="Endonuclease/exonuclease/phosphatase"/>
    <property type="match status" value="1"/>
</dbReference>
<dbReference type="InterPro" id="IPR036691">
    <property type="entry name" value="Endo/exonu/phosph_ase_sf"/>
</dbReference>
<dbReference type="RefSeq" id="WP_109322212.1">
    <property type="nucleotide sequence ID" value="NZ_CP029346.1"/>
</dbReference>
<reference evidence="2" key="1">
    <citation type="submission" date="2018-05" db="EMBL/GenBank/DDBJ databases">
        <title>Pseudarcicella sp. HME7025 Genome sequencing and assembly.</title>
        <authorList>
            <person name="Kim H."/>
            <person name="Kang H."/>
            <person name="Joh K."/>
        </authorList>
    </citation>
    <scope>NUCLEOTIDE SEQUENCE [LARGE SCALE GENOMIC DNA]</scope>
    <source>
        <strain evidence="2">HME7025</strain>
    </source>
</reference>
<dbReference type="OrthoDB" id="635146at2"/>
<name>A0A2S2DTW0_9BACT</name>